<dbReference type="Proteomes" id="UP001157502">
    <property type="component" value="Chromosome 6"/>
</dbReference>
<comment type="caution">
    <text evidence="1">The sequence shown here is derived from an EMBL/GenBank/DDBJ whole genome shotgun (WGS) entry which is preliminary data.</text>
</comment>
<name>A0ACC2H2T6_DALPE</name>
<reference evidence="1" key="1">
    <citation type="submission" date="2021-05" db="EMBL/GenBank/DDBJ databases">
        <authorList>
            <person name="Pan Q."/>
            <person name="Jouanno E."/>
            <person name="Zahm M."/>
            <person name="Klopp C."/>
            <person name="Cabau C."/>
            <person name="Louis A."/>
            <person name="Berthelot C."/>
            <person name="Parey E."/>
            <person name="Roest Crollius H."/>
            <person name="Montfort J."/>
            <person name="Robinson-Rechavi M."/>
            <person name="Bouchez O."/>
            <person name="Lampietro C."/>
            <person name="Lopez Roques C."/>
            <person name="Donnadieu C."/>
            <person name="Postlethwait J."/>
            <person name="Bobe J."/>
            <person name="Dillon D."/>
            <person name="Chandos A."/>
            <person name="von Hippel F."/>
            <person name="Guiguen Y."/>
        </authorList>
    </citation>
    <scope>NUCLEOTIDE SEQUENCE</scope>
    <source>
        <strain evidence="1">YG-Jan2019</strain>
    </source>
</reference>
<keyword evidence="2" id="KW-1185">Reference proteome</keyword>
<proteinExistence type="predicted"/>
<sequence length="187" mass="21025">MPALMNVLVQDIPKECTCQEREAQCLQPRLRPANFTACAPLPPLVSGDLSVKALVESKTSAIEAARMRRVSWPCTLRKDALAVNEKETVQLNKRHPDLTRPEESEVWSLSKLCTDAAQSRPAMAQHSSAPALREGSLSPNSQVRWIDEHRAIVGDTTEKRQESETYTPWLYYVVRPRSHARALHKTS</sequence>
<protein>
    <submittedName>
        <fullName evidence="1">Uncharacterized protein</fullName>
    </submittedName>
</protein>
<gene>
    <name evidence="1" type="ORF">DPEC_G00068300</name>
</gene>
<accession>A0ACC2H2T6</accession>
<dbReference type="EMBL" id="CM055733">
    <property type="protein sequence ID" value="KAJ8009833.1"/>
    <property type="molecule type" value="Genomic_DNA"/>
</dbReference>
<organism evidence="1 2">
    <name type="scientific">Dallia pectoralis</name>
    <name type="common">Alaska blackfish</name>
    <dbReference type="NCBI Taxonomy" id="75939"/>
    <lineage>
        <taxon>Eukaryota</taxon>
        <taxon>Metazoa</taxon>
        <taxon>Chordata</taxon>
        <taxon>Craniata</taxon>
        <taxon>Vertebrata</taxon>
        <taxon>Euteleostomi</taxon>
        <taxon>Actinopterygii</taxon>
        <taxon>Neopterygii</taxon>
        <taxon>Teleostei</taxon>
        <taxon>Protacanthopterygii</taxon>
        <taxon>Esociformes</taxon>
        <taxon>Umbridae</taxon>
        <taxon>Dallia</taxon>
    </lineage>
</organism>
<evidence type="ECO:0000313" key="1">
    <source>
        <dbReference type="EMBL" id="KAJ8009833.1"/>
    </source>
</evidence>
<evidence type="ECO:0000313" key="2">
    <source>
        <dbReference type="Proteomes" id="UP001157502"/>
    </source>
</evidence>